<protein>
    <submittedName>
        <fullName evidence="1">Uncharacterized protein</fullName>
    </submittedName>
</protein>
<sequence length="154" mass="16981">MKILSKRKFSFNVFIASLMLMLSSVAFADYVPYPGKKQVKLVSIEAANILVVNFETWPGYGKTLKIKLPDLVLPGSSAKPSLCELKLAKKALKFTKSYLKSLKKVTVEDMRMETSADNNAISPIYTSKGSLAQGLIKKGLARSSSTKSNKPWCK</sequence>
<proteinExistence type="predicted"/>
<gene>
    <name evidence="1" type="ORF">MNBD_GAMMA22-38</name>
</gene>
<dbReference type="EMBL" id="UOFS01000022">
    <property type="protein sequence ID" value="VAW95337.1"/>
    <property type="molecule type" value="Genomic_DNA"/>
</dbReference>
<name>A0A3B1A6W4_9ZZZZ</name>
<organism evidence="1">
    <name type="scientific">hydrothermal vent metagenome</name>
    <dbReference type="NCBI Taxonomy" id="652676"/>
    <lineage>
        <taxon>unclassified sequences</taxon>
        <taxon>metagenomes</taxon>
        <taxon>ecological metagenomes</taxon>
    </lineage>
</organism>
<dbReference type="Gene3D" id="2.40.50.90">
    <property type="match status" value="1"/>
</dbReference>
<evidence type="ECO:0000313" key="1">
    <source>
        <dbReference type="EMBL" id="VAW95337.1"/>
    </source>
</evidence>
<accession>A0A3B1A6W4</accession>
<dbReference type="AlphaFoldDB" id="A0A3B1A6W4"/>
<reference evidence="1" key="1">
    <citation type="submission" date="2018-06" db="EMBL/GenBank/DDBJ databases">
        <authorList>
            <person name="Zhirakovskaya E."/>
        </authorList>
    </citation>
    <scope>NUCLEOTIDE SEQUENCE</scope>
</reference>
<dbReference type="InterPro" id="IPR035437">
    <property type="entry name" value="SNase_OB-fold_sf"/>
</dbReference>